<name>G7DXR1_MIXOS</name>
<dbReference type="EMBL" id="BABT02000061">
    <property type="protein sequence ID" value="GAA95371.1"/>
    <property type="molecule type" value="Genomic_DNA"/>
</dbReference>
<proteinExistence type="inferred from homology"/>
<dbReference type="OMA" id="HRAFMSK"/>
<dbReference type="InterPro" id="IPR045296">
    <property type="entry name" value="Complex1_LYR_ETFRF1_LYRM5"/>
</dbReference>
<evidence type="ECO:0008006" key="4">
    <source>
        <dbReference type="Google" id="ProtNLM"/>
    </source>
</evidence>
<dbReference type="PANTHER" id="PTHR21024:SF0">
    <property type="entry name" value="ELECTRON TRANSFER FLAVOPROTEIN REGULATORY FACTOR 1"/>
    <property type="match status" value="1"/>
</dbReference>
<dbReference type="RefSeq" id="XP_014569780.1">
    <property type="nucleotide sequence ID" value="XM_014714294.1"/>
</dbReference>
<dbReference type="InParanoid" id="G7DXR1"/>
<comment type="similarity">
    <text evidence="1">Belongs to the complex I LYR family.</text>
</comment>
<dbReference type="GO" id="GO:0005739">
    <property type="term" value="C:mitochondrion"/>
    <property type="evidence" value="ECO:0007669"/>
    <property type="project" value="TreeGrafter"/>
</dbReference>
<dbReference type="PANTHER" id="PTHR21024">
    <property type="entry name" value="GROWTH HORMONE-INDUCIBLE SOLUBLE PROTEIN-RELATED"/>
    <property type="match status" value="1"/>
</dbReference>
<dbReference type="eggNOG" id="ENOG502S4S4">
    <property type="taxonomic scope" value="Eukaryota"/>
</dbReference>
<gene>
    <name evidence="2" type="primary">Mo02025</name>
    <name evidence="2" type="ORF">E5Q_02025</name>
</gene>
<sequence>MRELVFRARQLYKELSVLGRSYPDPNYRFHEKLRRCFAPQAGQRDEEQLKSAIAKAEFIKKEIETLYFLKKYRAMRRAYPKLEE</sequence>
<accession>G7DXR1</accession>
<dbReference type="GO" id="GO:0022904">
    <property type="term" value="P:respiratory electron transport chain"/>
    <property type="evidence" value="ECO:0007669"/>
    <property type="project" value="TreeGrafter"/>
</dbReference>
<reference evidence="2 3" key="2">
    <citation type="journal article" date="2012" name="Open Biol.">
        <title>Characteristics of nucleosomes and linker DNA regions on the genome of the basidiomycete Mixia osmundae revealed by mono- and dinucleosome mapping.</title>
        <authorList>
            <person name="Nishida H."/>
            <person name="Kondo S."/>
            <person name="Matsumoto T."/>
            <person name="Suzuki Y."/>
            <person name="Yoshikawa H."/>
            <person name="Taylor T.D."/>
            <person name="Sugiyama J."/>
        </authorList>
    </citation>
    <scope>NUCLEOTIDE SEQUENCE [LARGE SCALE GENOMIC DNA]</scope>
    <source>
        <strain evidence="3">CBS 9802 / IAM 14324 / JCM 22182 / KY 12970</strain>
    </source>
</reference>
<comment type="caution">
    <text evidence="2">The sequence shown here is derived from an EMBL/GenBank/DDBJ whole genome shotgun (WGS) entry which is preliminary data.</text>
</comment>
<dbReference type="OrthoDB" id="10258445at2759"/>
<dbReference type="CDD" id="cd20265">
    <property type="entry name" value="Complex1_LYR_ETFRF1_LYRM5"/>
    <property type="match status" value="1"/>
</dbReference>
<dbReference type="InterPro" id="IPR052000">
    <property type="entry name" value="ETFRF1"/>
</dbReference>
<dbReference type="HOGENOM" id="CLU_141157_2_1_1"/>
<reference evidence="2 3" key="1">
    <citation type="journal article" date="2011" name="J. Gen. Appl. Microbiol.">
        <title>Draft genome sequencing of the enigmatic basidiomycete Mixia osmundae.</title>
        <authorList>
            <person name="Nishida H."/>
            <person name="Nagatsuka Y."/>
            <person name="Sugiyama J."/>
        </authorList>
    </citation>
    <scope>NUCLEOTIDE SEQUENCE [LARGE SCALE GENOMIC DNA]</scope>
    <source>
        <strain evidence="3">CBS 9802 / IAM 14324 / JCM 22182 / KY 12970</strain>
    </source>
</reference>
<evidence type="ECO:0000313" key="2">
    <source>
        <dbReference type="EMBL" id="GAA95371.1"/>
    </source>
</evidence>
<dbReference type="AlphaFoldDB" id="G7DXR1"/>
<keyword evidence="3" id="KW-1185">Reference proteome</keyword>
<dbReference type="GO" id="GO:0090324">
    <property type="term" value="P:negative regulation of oxidative phosphorylation"/>
    <property type="evidence" value="ECO:0007669"/>
    <property type="project" value="InterPro"/>
</dbReference>
<evidence type="ECO:0000313" key="3">
    <source>
        <dbReference type="Proteomes" id="UP000009131"/>
    </source>
</evidence>
<organism evidence="2 3">
    <name type="scientific">Mixia osmundae (strain CBS 9802 / IAM 14324 / JCM 22182 / KY 12970)</name>
    <dbReference type="NCBI Taxonomy" id="764103"/>
    <lineage>
        <taxon>Eukaryota</taxon>
        <taxon>Fungi</taxon>
        <taxon>Dikarya</taxon>
        <taxon>Basidiomycota</taxon>
        <taxon>Pucciniomycotina</taxon>
        <taxon>Mixiomycetes</taxon>
        <taxon>Mixiales</taxon>
        <taxon>Mixiaceae</taxon>
        <taxon>Mixia</taxon>
    </lineage>
</organism>
<protein>
    <recommendedName>
        <fullName evidence="4">Mitochondrial zinc maintenance protein 1, mitochondrial</fullName>
    </recommendedName>
</protein>
<dbReference type="Proteomes" id="UP000009131">
    <property type="component" value="Unassembled WGS sequence"/>
</dbReference>
<dbReference type="STRING" id="764103.G7DXR1"/>
<evidence type="ECO:0000256" key="1">
    <source>
        <dbReference type="ARBA" id="ARBA00009508"/>
    </source>
</evidence>